<gene>
    <name evidence="3" type="ORF">FAZ15_10100</name>
</gene>
<name>A0A4U0P339_9SPHI</name>
<evidence type="ECO:0000256" key="2">
    <source>
        <dbReference type="ARBA" id="ARBA00023134"/>
    </source>
</evidence>
<dbReference type="AlphaFoldDB" id="A0A4U0P339"/>
<keyword evidence="1" id="KW-0547">Nucleotide-binding</keyword>
<dbReference type="Gene3D" id="2.40.30.10">
    <property type="entry name" value="Translation factors"/>
    <property type="match status" value="1"/>
</dbReference>
<dbReference type="EMBL" id="SUME01000003">
    <property type="protein sequence ID" value="TJZ61530.1"/>
    <property type="molecule type" value="Genomic_DNA"/>
</dbReference>
<dbReference type="SUPFAM" id="SSF50465">
    <property type="entry name" value="EF-Tu/eEF-1alpha/eIF2-gamma C-terminal domain"/>
    <property type="match status" value="1"/>
</dbReference>
<dbReference type="Proteomes" id="UP000306808">
    <property type="component" value="Unassembled WGS sequence"/>
</dbReference>
<dbReference type="InterPro" id="IPR009001">
    <property type="entry name" value="Transl_elong_EF1A/Init_IF2_C"/>
</dbReference>
<reference evidence="3 4" key="1">
    <citation type="submission" date="2019-04" db="EMBL/GenBank/DDBJ databases">
        <title>Sphingobacterium olei sp. nov., isolated from oil-contaminated soil.</title>
        <authorList>
            <person name="Liu B."/>
        </authorList>
    </citation>
    <scope>NUCLEOTIDE SEQUENCE [LARGE SCALE GENOMIC DNA]</scope>
    <source>
        <strain evidence="3 4">HAL-9</strain>
    </source>
</reference>
<organism evidence="3 4">
    <name type="scientific">Sphingobacterium olei</name>
    <dbReference type="NCBI Taxonomy" id="2571155"/>
    <lineage>
        <taxon>Bacteria</taxon>
        <taxon>Pseudomonadati</taxon>
        <taxon>Bacteroidota</taxon>
        <taxon>Sphingobacteriia</taxon>
        <taxon>Sphingobacteriales</taxon>
        <taxon>Sphingobacteriaceae</taxon>
        <taxon>Sphingobacterium</taxon>
    </lineage>
</organism>
<dbReference type="GO" id="GO:0005525">
    <property type="term" value="F:GTP binding"/>
    <property type="evidence" value="ECO:0007669"/>
    <property type="project" value="UniProtKB-KW"/>
</dbReference>
<sequence length="257" mass="29557">MQNSVGFVGVTGTDKIRIELLGPSTMINETRLENIRQLACLVEIDQNTHKLKEIATLFVNAMNNWPRLNQSRIFEFIAEFEEYFGKPVTREKILGKSINYPDDSVWKHESGSAIIDMLRLSETYYQSSSFESIVQAIINYYQEQLEMIDFIADLQYRTAKGGGRTAPVFSKYRPQIKFEFDEMQTSGEQTFINKSIVYPGESSEAIVRIIALEYFKNRLEEGMCFEFREGTKVIGTGRITQILNEKLRIPVNISQNA</sequence>
<evidence type="ECO:0000313" key="3">
    <source>
        <dbReference type="EMBL" id="TJZ61530.1"/>
    </source>
</evidence>
<accession>A0A4U0P339</accession>
<evidence type="ECO:0008006" key="5">
    <source>
        <dbReference type="Google" id="ProtNLM"/>
    </source>
</evidence>
<dbReference type="OrthoDB" id="292264at2"/>
<dbReference type="RefSeq" id="WP_136901176.1">
    <property type="nucleotide sequence ID" value="NZ_SUME01000003.1"/>
</dbReference>
<comment type="caution">
    <text evidence="3">The sequence shown here is derived from an EMBL/GenBank/DDBJ whole genome shotgun (WGS) entry which is preliminary data.</text>
</comment>
<proteinExistence type="predicted"/>
<protein>
    <recommendedName>
        <fullName evidence="5">Translation elongation factor EFTu/EF1A C-terminal domain-containing protein</fullName>
    </recommendedName>
</protein>
<evidence type="ECO:0000256" key="1">
    <source>
        <dbReference type="ARBA" id="ARBA00022741"/>
    </source>
</evidence>
<keyword evidence="4" id="KW-1185">Reference proteome</keyword>
<evidence type="ECO:0000313" key="4">
    <source>
        <dbReference type="Proteomes" id="UP000306808"/>
    </source>
</evidence>
<keyword evidence="2" id="KW-0342">GTP-binding</keyword>